<feature type="transmembrane region" description="Helical" evidence="6">
    <location>
        <begin position="212"/>
        <end position="235"/>
    </location>
</feature>
<feature type="transmembrane region" description="Helical" evidence="6">
    <location>
        <begin position="438"/>
        <end position="457"/>
    </location>
</feature>
<feature type="transmembrane region" description="Helical" evidence="6">
    <location>
        <begin position="69"/>
        <end position="89"/>
    </location>
</feature>
<dbReference type="Pfam" id="PF13520">
    <property type="entry name" value="AA_permease_2"/>
    <property type="match status" value="1"/>
</dbReference>
<dbReference type="AlphaFoldDB" id="F8K3I6"/>
<dbReference type="PANTHER" id="PTHR42770">
    <property type="entry name" value="AMINO ACID TRANSPORTER-RELATED"/>
    <property type="match status" value="1"/>
</dbReference>
<feature type="transmembrane region" description="Helical" evidence="6">
    <location>
        <begin position="147"/>
        <end position="163"/>
    </location>
</feature>
<feature type="transmembrane region" description="Helical" evidence="6">
    <location>
        <begin position="411"/>
        <end position="432"/>
    </location>
</feature>
<evidence type="ECO:0000256" key="5">
    <source>
        <dbReference type="ARBA" id="ARBA00023136"/>
    </source>
</evidence>
<protein>
    <submittedName>
        <fullName evidence="7">Amino acid transporter</fullName>
    </submittedName>
</protein>
<dbReference type="GO" id="GO:0022857">
    <property type="term" value="F:transmembrane transporter activity"/>
    <property type="evidence" value="ECO:0007669"/>
    <property type="project" value="InterPro"/>
</dbReference>
<dbReference type="KEGG" id="sct:SCAT_3948"/>
<feature type="transmembrane region" description="Helical" evidence="6">
    <location>
        <begin position="256"/>
        <end position="279"/>
    </location>
</feature>
<dbReference type="InterPro" id="IPR002293">
    <property type="entry name" value="AA/rel_permease1"/>
</dbReference>
<evidence type="ECO:0000256" key="6">
    <source>
        <dbReference type="SAM" id="Phobius"/>
    </source>
</evidence>
<dbReference type="EMBL" id="CP003219">
    <property type="protein sequence ID" value="AEW96306.1"/>
    <property type="molecule type" value="Genomic_DNA"/>
</dbReference>
<organism evidence="7 8">
    <name type="scientific">Streptantibioticus cattleyicolor (strain ATCC 35852 / DSM 46488 / JCM 4925 / NBRC 14057 / NRRL 8057)</name>
    <name type="common">Streptomyces cattleya</name>
    <dbReference type="NCBI Taxonomy" id="1003195"/>
    <lineage>
        <taxon>Bacteria</taxon>
        <taxon>Bacillati</taxon>
        <taxon>Actinomycetota</taxon>
        <taxon>Actinomycetes</taxon>
        <taxon>Kitasatosporales</taxon>
        <taxon>Streptomycetaceae</taxon>
        <taxon>Streptantibioticus</taxon>
    </lineage>
</organism>
<dbReference type="PATRIC" id="fig|1003195.11.peg.5395"/>
<accession>F8K3I6</accession>
<dbReference type="STRING" id="1003195.SCATT_39350"/>
<feature type="transmembrane region" description="Helical" evidence="6">
    <location>
        <begin position="356"/>
        <end position="374"/>
    </location>
</feature>
<evidence type="ECO:0000313" key="8">
    <source>
        <dbReference type="Proteomes" id="UP000007842"/>
    </source>
</evidence>
<dbReference type="PIRSF" id="PIRSF006060">
    <property type="entry name" value="AA_transporter"/>
    <property type="match status" value="1"/>
</dbReference>
<dbReference type="HOGENOM" id="CLU_045974_0_0_11"/>
<keyword evidence="2" id="KW-1003">Cell membrane</keyword>
<gene>
    <name evidence="7" type="ordered locus">SCATT_39350</name>
</gene>
<dbReference type="InterPro" id="IPR050367">
    <property type="entry name" value="APC_superfamily"/>
</dbReference>
<dbReference type="Gene3D" id="1.20.1740.10">
    <property type="entry name" value="Amino acid/polyamine transporter I"/>
    <property type="match status" value="1"/>
</dbReference>
<dbReference type="GO" id="GO:0005886">
    <property type="term" value="C:plasma membrane"/>
    <property type="evidence" value="ECO:0007669"/>
    <property type="project" value="UniProtKB-SubCell"/>
</dbReference>
<name>F8K3I6_STREN</name>
<dbReference type="PANTHER" id="PTHR42770:SF11">
    <property type="entry name" value="INNER MEMBRANE TRANSPORT PROTEIN YBAT"/>
    <property type="match status" value="1"/>
</dbReference>
<feature type="transmembrane region" description="Helical" evidence="6">
    <location>
        <begin position="34"/>
        <end position="57"/>
    </location>
</feature>
<accession>G8WSS1</accession>
<proteinExistence type="predicted"/>
<feature type="transmembrane region" description="Helical" evidence="6">
    <location>
        <begin position="380"/>
        <end position="399"/>
    </location>
</feature>
<feature type="transmembrane region" description="Helical" evidence="6">
    <location>
        <begin position="299"/>
        <end position="322"/>
    </location>
</feature>
<evidence type="ECO:0000256" key="4">
    <source>
        <dbReference type="ARBA" id="ARBA00022989"/>
    </source>
</evidence>
<evidence type="ECO:0000256" key="3">
    <source>
        <dbReference type="ARBA" id="ARBA00022692"/>
    </source>
</evidence>
<dbReference type="Proteomes" id="UP000007842">
    <property type="component" value="Chromosome"/>
</dbReference>
<dbReference type="KEGG" id="scy:SCATT_39350"/>
<comment type="subcellular location">
    <subcellularLocation>
        <location evidence="1">Cell membrane</location>
        <topology evidence="1">Multi-pass membrane protein</topology>
    </subcellularLocation>
</comment>
<keyword evidence="5 6" id="KW-0472">Membrane</keyword>
<reference evidence="8" key="1">
    <citation type="submission" date="2011-12" db="EMBL/GenBank/DDBJ databases">
        <title>Complete genome sequence of Streptomyces cattleya strain DSM 46488.</title>
        <authorList>
            <person name="Ou H.-Y."/>
            <person name="Li P."/>
            <person name="Zhao C."/>
            <person name="O'Hagan D."/>
            <person name="Deng Z."/>
        </authorList>
    </citation>
    <scope>NUCLEOTIDE SEQUENCE [LARGE SCALE GENOMIC DNA]</scope>
    <source>
        <strain evidence="8">ATCC 35852 / DSM 46488 / JCM 4925 / NBRC 14057 / NRRL 8057</strain>
    </source>
</reference>
<sequence length="476" mass="49492">MTEMLRPADDAGTDAVAPFITTPGDQPRKLTRSIGVVGGTLLTLSCLTPASSLFVIVPGSFASLGTGTALTLVIAVVICVAVAFCYSELGTLIPSAGGEYAMVATLTGRFSGWLVFVQALIVVMIVPPIIALGTADYLAPVVHVDPKVMGASVMLLATVMGLLDLRANAWITGVFLVLEVVASAVVAGLGFGHAHRSASVLIHPVMAGPHGASTAVTGGVIVTGLAAALFILQGFSTAVYLSEEMENPRRTVSRTVLWTLGIGAAVVLVPVVAITLGAPDLDTLAAGDIAGMVQKWSNSGVGTFISLCIALAIINAAIVMVIQNSRVLYASARDAAWPTPVNRAFGNLSKRFGSPWIATLAVGVPGAVLCFVPVDTLNGVTGVAVAALYAFVALAALAARRGPHKQRAGVWRMPLWPVLPALLLVALIWVLTQQTTRDLLITAAITAVAALYWLAYLRPRARTHWVITVPEDELAE</sequence>
<dbReference type="OrthoDB" id="3758043at2"/>
<evidence type="ECO:0000256" key="1">
    <source>
        <dbReference type="ARBA" id="ARBA00004651"/>
    </source>
</evidence>
<evidence type="ECO:0000313" key="7">
    <source>
        <dbReference type="EMBL" id="AEW96306.1"/>
    </source>
</evidence>
<feature type="transmembrane region" description="Helical" evidence="6">
    <location>
        <begin position="110"/>
        <end position="135"/>
    </location>
</feature>
<keyword evidence="3 6" id="KW-0812">Transmembrane</keyword>
<keyword evidence="8" id="KW-1185">Reference proteome</keyword>
<feature type="transmembrane region" description="Helical" evidence="6">
    <location>
        <begin position="170"/>
        <end position="192"/>
    </location>
</feature>
<dbReference type="RefSeq" id="WP_014144662.1">
    <property type="nucleotide sequence ID" value="NC_016111.1"/>
</dbReference>
<dbReference type="eggNOG" id="COG0531">
    <property type="taxonomic scope" value="Bacteria"/>
</dbReference>
<evidence type="ECO:0000256" key="2">
    <source>
        <dbReference type="ARBA" id="ARBA00022475"/>
    </source>
</evidence>
<keyword evidence="4 6" id="KW-1133">Transmembrane helix</keyword>